<keyword evidence="1" id="KW-0808">Transferase</keyword>
<dbReference type="EMBL" id="CP012871">
    <property type="protein sequence ID" value="ALR77304.1"/>
    <property type="molecule type" value="Genomic_DNA"/>
</dbReference>
<dbReference type="PANTHER" id="PTHR23416:SF78">
    <property type="entry name" value="LIPOPOLYSACCHARIDE BIOSYNTHESIS O-ACETYL TRANSFERASE WBBJ-RELATED"/>
    <property type="match status" value="1"/>
</dbReference>
<evidence type="ECO:0000313" key="5">
    <source>
        <dbReference type="Proteomes" id="UP000069162"/>
    </source>
</evidence>
<accession>A0A806X660</accession>
<dbReference type="InterPro" id="IPR007833">
    <property type="entry name" value="Capsule_polysaccharide_synth"/>
</dbReference>
<dbReference type="Pfam" id="PF00132">
    <property type="entry name" value="Hexapep"/>
    <property type="match status" value="1"/>
</dbReference>
<dbReference type="InterPro" id="IPR051159">
    <property type="entry name" value="Hexapeptide_acetyltransf"/>
</dbReference>
<dbReference type="Gene3D" id="2.160.10.10">
    <property type="entry name" value="Hexapeptide repeat proteins"/>
    <property type="match status" value="1"/>
</dbReference>
<dbReference type="Pfam" id="PF05159">
    <property type="entry name" value="Capsule_synth"/>
    <property type="match status" value="1"/>
</dbReference>
<dbReference type="InterPro" id="IPR018357">
    <property type="entry name" value="Hexapep_transf_CS"/>
</dbReference>
<dbReference type="AlphaFoldDB" id="A0A806X660"/>
<dbReference type="GO" id="GO:0000271">
    <property type="term" value="P:polysaccharide biosynthetic process"/>
    <property type="evidence" value="ECO:0007669"/>
    <property type="project" value="InterPro"/>
</dbReference>
<gene>
    <name evidence="4" type="ORF">AO703_13690</name>
</gene>
<dbReference type="GO" id="GO:0015774">
    <property type="term" value="P:polysaccharide transport"/>
    <property type="evidence" value="ECO:0007669"/>
    <property type="project" value="InterPro"/>
</dbReference>
<protein>
    <recommendedName>
        <fullName evidence="6">Capsule polysaccharide biosynthesis protein</fullName>
    </recommendedName>
</protein>
<dbReference type="CDD" id="cd04647">
    <property type="entry name" value="LbH_MAT_like"/>
    <property type="match status" value="1"/>
</dbReference>
<evidence type="ECO:0000256" key="1">
    <source>
        <dbReference type="ARBA" id="ARBA00022679"/>
    </source>
</evidence>
<dbReference type="Pfam" id="PF14602">
    <property type="entry name" value="Hexapep_2"/>
    <property type="match status" value="1"/>
</dbReference>
<dbReference type="InterPro" id="IPR043148">
    <property type="entry name" value="TagF_C"/>
</dbReference>
<evidence type="ECO:0000256" key="3">
    <source>
        <dbReference type="ARBA" id="ARBA00023315"/>
    </source>
</evidence>
<evidence type="ECO:0000256" key="2">
    <source>
        <dbReference type="ARBA" id="ARBA00022737"/>
    </source>
</evidence>
<proteinExistence type="predicted"/>
<dbReference type="Gene3D" id="3.40.50.12580">
    <property type="match status" value="1"/>
</dbReference>
<dbReference type="GO" id="GO:0016747">
    <property type="term" value="F:acyltransferase activity, transferring groups other than amino-acyl groups"/>
    <property type="evidence" value="ECO:0007669"/>
    <property type="project" value="UniProtKB-ARBA"/>
</dbReference>
<evidence type="ECO:0000313" key="4">
    <source>
        <dbReference type="EMBL" id="ALR77304.1"/>
    </source>
</evidence>
<dbReference type="InterPro" id="IPR001451">
    <property type="entry name" value="Hexapep"/>
</dbReference>
<organism evidence="4 5">
    <name type="scientific">[Enterobacter] lignolyticus</name>
    <dbReference type="NCBI Taxonomy" id="1334193"/>
    <lineage>
        <taxon>Bacteria</taxon>
        <taxon>Pseudomonadati</taxon>
        <taxon>Pseudomonadota</taxon>
        <taxon>Gammaproteobacteria</taxon>
        <taxon>Enterobacterales</taxon>
        <taxon>Enterobacteriaceae</taxon>
        <taxon>Pluralibacter</taxon>
    </lineage>
</organism>
<dbReference type="PANTHER" id="PTHR23416">
    <property type="entry name" value="SIALIC ACID SYNTHASE-RELATED"/>
    <property type="match status" value="1"/>
</dbReference>
<keyword evidence="3" id="KW-0012">Acyltransferase</keyword>
<dbReference type="Proteomes" id="UP000069162">
    <property type="component" value="Chromosome"/>
</dbReference>
<dbReference type="RefSeq" id="WP_062741489.1">
    <property type="nucleotide sequence ID" value="NZ_CP012871.1"/>
</dbReference>
<name>A0A806X660_9ENTR</name>
<dbReference type="InterPro" id="IPR011004">
    <property type="entry name" value="Trimer_LpxA-like_sf"/>
</dbReference>
<sequence length="825" mass="94287">MTTKSDTLIYPKAEDLVIKKTSIDDNFIHSLMSRYQFASRQLTKDMTVLNCGDASGVGHNYLSSCCEKIFDYVPDFTECGDNVNFPADIISPDAIVLLNLEQYHQSLFNRLIPELAKLLKSDGQLIISFATDSAVTLLLKQHFYHLDIYIQNQELFHRTDDPIEWGNVIAICQYPIRSNLPDNYSKPHETKYETCIMNDNGFQSSISISAQVAESVIYKPTFNDGIYIFSDGVQIRDNAVLENHNRGRLVIGKNTVIGYNCWLNATGDIEIGSDTLIGANTIITSSSHHFKDNVPVSEQGMSFKKVTIGSNVWIGSNVSILEGVVIGDNSVIGAGVVVKENIPPNTIIKAGSTVVIEKIKKNTVLFYLLPFMIRGSALTFECIYEKYRILAASFAAQDWNIVFVATDELAKKISNDGWFTISPQAYNISYDDGIWFERWKRTLLTQYDEMHSLFVTNILEDTNPEIVFCWNFDGILKNICSEKGIATYFNELGLSRSPNPLIYYSDASGVNATSNLKNFWRQFNNFTLSENEKTIARLTLGEVKANYVIRDERKAEIHKALSLSNKKTVLIALQVEDDSNIVAGSKFTSMQQFVDLCLRFKRDDLQFIIKKHPGDKNCSLYVKDYPIVVDEFSTCELIAISDHVFTINSSVGFEALLAGKTIFTFGNAPYCVDDLVNDFSAFEEDSMIPVIEEKRIDPDLLHKFVYLTYHNYFLSEQKFFNAEFHIRRHLLQKINHFSGTQYFFDSGSYFKDREIQVNRYQNKVLQNTIRNYETWVEQLKETERRAIEVSEWAQMLNTKLQKYERIFNNPLTRKIAAIRNAFFKK</sequence>
<evidence type="ECO:0008006" key="6">
    <source>
        <dbReference type="Google" id="ProtNLM"/>
    </source>
</evidence>
<keyword evidence="2" id="KW-0677">Repeat</keyword>
<dbReference type="KEGG" id="kle:AO703_13690"/>
<dbReference type="PROSITE" id="PS00101">
    <property type="entry name" value="HEXAPEP_TRANSFERASES"/>
    <property type="match status" value="1"/>
</dbReference>
<reference evidence="5" key="1">
    <citation type="submission" date="2015-10" db="EMBL/GenBank/DDBJ databases">
        <title>Complete Genome Sequencing of Klebsiella sp. strain G5.</title>
        <authorList>
            <person name="Chan K.-G."/>
            <person name="Chen J.-W."/>
        </authorList>
    </citation>
    <scope>NUCLEOTIDE SEQUENCE [LARGE SCALE GENOMIC DNA]</scope>
    <source>
        <strain evidence="5">G5</strain>
    </source>
</reference>
<dbReference type="SUPFAM" id="SSF51161">
    <property type="entry name" value="Trimeric LpxA-like enzymes"/>
    <property type="match status" value="1"/>
</dbReference>